<sequence length="76" mass="8890">MHILPVWSPPTNGLELRQGRSVCLERFGVFVNAPPESLHAISSWRLLYDWWSLLEETSRLFGKQSVFLQTSRPRHQ</sequence>
<evidence type="ECO:0000313" key="1">
    <source>
        <dbReference type="EMBL" id="VEN44832.1"/>
    </source>
</evidence>
<proteinExistence type="predicted"/>
<gene>
    <name evidence="1" type="ORF">CALMAC_LOCUS7492</name>
</gene>
<protein>
    <submittedName>
        <fullName evidence="1">Uncharacterized protein</fullName>
    </submittedName>
</protein>
<dbReference type="OrthoDB" id="10304078at2759"/>
<organism evidence="1 2">
    <name type="scientific">Callosobruchus maculatus</name>
    <name type="common">Southern cowpea weevil</name>
    <name type="synonym">Pulse bruchid</name>
    <dbReference type="NCBI Taxonomy" id="64391"/>
    <lineage>
        <taxon>Eukaryota</taxon>
        <taxon>Metazoa</taxon>
        <taxon>Ecdysozoa</taxon>
        <taxon>Arthropoda</taxon>
        <taxon>Hexapoda</taxon>
        <taxon>Insecta</taxon>
        <taxon>Pterygota</taxon>
        <taxon>Neoptera</taxon>
        <taxon>Endopterygota</taxon>
        <taxon>Coleoptera</taxon>
        <taxon>Polyphaga</taxon>
        <taxon>Cucujiformia</taxon>
        <taxon>Chrysomeloidea</taxon>
        <taxon>Chrysomelidae</taxon>
        <taxon>Bruchinae</taxon>
        <taxon>Bruchini</taxon>
        <taxon>Callosobruchus</taxon>
    </lineage>
</organism>
<evidence type="ECO:0000313" key="2">
    <source>
        <dbReference type="Proteomes" id="UP000410492"/>
    </source>
</evidence>
<dbReference type="Proteomes" id="UP000410492">
    <property type="component" value="Unassembled WGS sequence"/>
</dbReference>
<keyword evidence="2" id="KW-1185">Reference proteome</keyword>
<dbReference type="AlphaFoldDB" id="A0A653CA69"/>
<dbReference type="EMBL" id="CAACVG010007323">
    <property type="protein sequence ID" value="VEN44832.1"/>
    <property type="molecule type" value="Genomic_DNA"/>
</dbReference>
<name>A0A653CA69_CALMS</name>
<reference evidence="1 2" key="1">
    <citation type="submission" date="2019-01" db="EMBL/GenBank/DDBJ databases">
        <authorList>
            <person name="Sayadi A."/>
        </authorList>
    </citation>
    <scope>NUCLEOTIDE SEQUENCE [LARGE SCALE GENOMIC DNA]</scope>
</reference>
<accession>A0A653CA69</accession>